<dbReference type="GO" id="GO:0006099">
    <property type="term" value="P:tricarboxylic acid cycle"/>
    <property type="evidence" value="ECO:0007669"/>
    <property type="project" value="InterPro"/>
</dbReference>
<dbReference type="GO" id="GO:0008964">
    <property type="term" value="F:phosphoenolpyruvate carboxylase activity"/>
    <property type="evidence" value="ECO:0007669"/>
    <property type="project" value="InterPro"/>
</dbReference>
<dbReference type="Pfam" id="PF00311">
    <property type="entry name" value="PEPcase"/>
    <property type="match status" value="1"/>
</dbReference>
<reference evidence="3" key="1">
    <citation type="submission" date="2020-10" db="EMBL/GenBank/DDBJ databases">
        <title>Taxonomic study of unclassified bacteria belonging to the class Ktedonobacteria.</title>
        <authorList>
            <person name="Yabe S."/>
            <person name="Wang C.M."/>
            <person name="Zheng Y."/>
            <person name="Sakai Y."/>
            <person name="Cavaletti L."/>
            <person name="Monciardini P."/>
            <person name="Donadio S."/>
        </authorList>
    </citation>
    <scope>NUCLEOTIDE SEQUENCE</scope>
    <source>
        <strain evidence="3">SOSP1-1</strain>
    </source>
</reference>
<dbReference type="InterPro" id="IPR021135">
    <property type="entry name" value="PEP_COase"/>
</dbReference>
<evidence type="ECO:0000313" key="4">
    <source>
        <dbReference type="Proteomes" id="UP000612362"/>
    </source>
</evidence>
<keyword evidence="4" id="KW-1185">Reference proteome</keyword>
<accession>A0A8J3I547</accession>
<dbReference type="RefSeq" id="WP_220194325.1">
    <property type="nucleotide sequence ID" value="NZ_BNJF01000001.1"/>
</dbReference>
<dbReference type="EMBL" id="BNJF01000001">
    <property type="protein sequence ID" value="GHO44964.1"/>
    <property type="molecule type" value="Genomic_DNA"/>
</dbReference>
<dbReference type="AlphaFoldDB" id="A0A8J3I547"/>
<evidence type="ECO:0000256" key="2">
    <source>
        <dbReference type="ARBA" id="ARBA00022419"/>
    </source>
</evidence>
<organism evidence="3 4">
    <name type="scientific">Ktedonospora formicarum</name>
    <dbReference type="NCBI Taxonomy" id="2778364"/>
    <lineage>
        <taxon>Bacteria</taxon>
        <taxon>Bacillati</taxon>
        <taxon>Chloroflexota</taxon>
        <taxon>Ktedonobacteria</taxon>
        <taxon>Ktedonobacterales</taxon>
        <taxon>Ktedonobacteraceae</taxon>
        <taxon>Ktedonospora</taxon>
    </lineage>
</organism>
<gene>
    <name evidence="3" type="ORF">KSX_31270</name>
</gene>
<evidence type="ECO:0000313" key="3">
    <source>
        <dbReference type="EMBL" id="GHO44964.1"/>
    </source>
</evidence>
<sequence>MLEQETRREKDAPLRYDIRTLGDALGQAIKRYGGHAVFDTVERLRISCKRLRECADLLTHTNDEQEKARLLTETQELDQEIARIIAQCDLDTAIDVIRAFTVYFHLVNTAEQYHRIRRNLAHEANHAHTPSAVHWRL</sequence>
<dbReference type="PANTHER" id="PTHR30523">
    <property type="entry name" value="PHOSPHOENOLPYRUVATE CARBOXYLASE"/>
    <property type="match status" value="1"/>
</dbReference>
<comment type="function">
    <text evidence="1">Forms oxaloacetate, a four-carbon dicarboxylic acid source for the tricarboxylic acid cycle.</text>
</comment>
<dbReference type="SUPFAM" id="SSF51621">
    <property type="entry name" value="Phosphoenolpyruvate/pyruvate domain"/>
    <property type="match status" value="1"/>
</dbReference>
<comment type="caution">
    <text evidence="3">The sequence shown here is derived from an EMBL/GenBank/DDBJ whole genome shotgun (WGS) entry which is preliminary data.</text>
</comment>
<dbReference type="InterPro" id="IPR015813">
    <property type="entry name" value="Pyrv/PenolPyrv_kinase-like_dom"/>
</dbReference>
<dbReference type="Proteomes" id="UP000612362">
    <property type="component" value="Unassembled WGS sequence"/>
</dbReference>
<dbReference type="PANTHER" id="PTHR30523:SF6">
    <property type="entry name" value="PHOSPHOENOLPYRUVATE CARBOXYLASE"/>
    <property type="match status" value="1"/>
</dbReference>
<dbReference type="GO" id="GO:0015977">
    <property type="term" value="P:carbon fixation"/>
    <property type="evidence" value="ECO:0007669"/>
    <property type="project" value="InterPro"/>
</dbReference>
<dbReference type="GO" id="GO:0005829">
    <property type="term" value="C:cytosol"/>
    <property type="evidence" value="ECO:0007669"/>
    <property type="project" value="TreeGrafter"/>
</dbReference>
<protein>
    <recommendedName>
        <fullName evidence="2">Phosphoenolpyruvate carboxylase</fullName>
    </recommendedName>
</protein>
<name>A0A8J3I547_9CHLR</name>
<evidence type="ECO:0000256" key="1">
    <source>
        <dbReference type="ARBA" id="ARBA00003670"/>
    </source>
</evidence>
<proteinExistence type="predicted"/>